<keyword evidence="6 8" id="KW-0472">Membrane</keyword>
<feature type="transmembrane region" description="Helical" evidence="8">
    <location>
        <begin position="186"/>
        <end position="203"/>
    </location>
</feature>
<keyword evidence="5 8" id="KW-1133">Transmembrane helix</keyword>
<dbReference type="InterPro" id="IPR018480">
    <property type="entry name" value="PNAcMuramoyl-5peptid_Trfase_CS"/>
</dbReference>
<dbReference type="Proteomes" id="UP000231637">
    <property type="component" value="Chromosome"/>
</dbReference>
<accession>A0A2K8L4E9</accession>
<dbReference type="CDD" id="cd06853">
    <property type="entry name" value="GT_WecA_like"/>
    <property type="match status" value="1"/>
</dbReference>
<feature type="transmembrane region" description="Helical" evidence="8">
    <location>
        <begin position="72"/>
        <end position="89"/>
    </location>
</feature>
<dbReference type="GO" id="GO:0044038">
    <property type="term" value="P:cell wall macromolecule biosynthetic process"/>
    <property type="evidence" value="ECO:0007669"/>
    <property type="project" value="TreeGrafter"/>
</dbReference>
<dbReference type="GO" id="GO:0036380">
    <property type="term" value="F:UDP-N-acetylglucosamine-undecaprenyl-phosphate N-acetylglucosaminephosphotransferase activity"/>
    <property type="evidence" value="ECO:0007669"/>
    <property type="project" value="UniProtKB-EC"/>
</dbReference>
<feature type="transmembrane region" description="Helical" evidence="8">
    <location>
        <begin position="367"/>
        <end position="384"/>
    </location>
</feature>
<dbReference type="EC" id="2.7.8.33" evidence="9"/>
<evidence type="ECO:0000256" key="1">
    <source>
        <dbReference type="ARBA" id="ARBA00004651"/>
    </source>
</evidence>
<feature type="transmembrane region" description="Helical" evidence="8">
    <location>
        <begin position="414"/>
        <end position="434"/>
    </location>
</feature>
<evidence type="ECO:0000256" key="6">
    <source>
        <dbReference type="ARBA" id="ARBA00023136"/>
    </source>
</evidence>
<dbReference type="EMBL" id="CP018800">
    <property type="protein sequence ID" value="ATX81982.1"/>
    <property type="molecule type" value="Genomic_DNA"/>
</dbReference>
<dbReference type="Pfam" id="PF00953">
    <property type="entry name" value="Glycos_transf_4"/>
    <property type="match status" value="1"/>
</dbReference>
<feature type="transmembrane region" description="Helical" evidence="8">
    <location>
        <begin position="46"/>
        <end position="66"/>
    </location>
</feature>
<evidence type="ECO:0000256" key="2">
    <source>
        <dbReference type="ARBA" id="ARBA00022475"/>
    </source>
</evidence>
<keyword evidence="10" id="KW-1185">Reference proteome</keyword>
<comment type="cofactor">
    <cofactor evidence="7">
        <name>Mg(2+)</name>
        <dbReference type="ChEBI" id="CHEBI:18420"/>
    </cofactor>
</comment>
<feature type="transmembrane region" description="Helical" evidence="8">
    <location>
        <begin position="440"/>
        <end position="459"/>
    </location>
</feature>
<feature type="transmembrane region" description="Helical" evidence="8">
    <location>
        <begin position="6"/>
        <end position="34"/>
    </location>
</feature>
<feature type="transmembrane region" description="Helical" evidence="8">
    <location>
        <begin position="390"/>
        <end position="407"/>
    </location>
</feature>
<feature type="transmembrane region" description="Helical" evidence="8">
    <location>
        <begin position="500"/>
        <end position="522"/>
    </location>
</feature>
<keyword evidence="4 8" id="KW-0812">Transmembrane</keyword>
<keyword evidence="3 9" id="KW-0808">Transferase</keyword>
<evidence type="ECO:0000256" key="7">
    <source>
        <dbReference type="PIRSR" id="PIRSR600715-1"/>
    </source>
</evidence>
<feature type="transmembrane region" description="Helical" evidence="8">
    <location>
        <begin position="161"/>
        <end position="180"/>
    </location>
</feature>
<evidence type="ECO:0000256" key="4">
    <source>
        <dbReference type="ARBA" id="ARBA00022692"/>
    </source>
</evidence>
<dbReference type="InterPro" id="IPR000715">
    <property type="entry name" value="Glycosyl_transferase_4"/>
</dbReference>
<organism evidence="9 10">
    <name type="scientific">Mariprofundus ferrinatatus</name>
    <dbReference type="NCBI Taxonomy" id="1921087"/>
    <lineage>
        <taxon>Bacteria</taxon>
        <taxon>Pseudomonadati</taxon>
        <taxon>Pseudomonadota</taxon>
        <taxon>Candidatius Mariprofundia</taxon>
        <taxon>Mariprofundales</taxon>
        <taxon>Mariprofundaceae</taxon>
        <taxon>Mariprofundus</taxon>
    </lineage>
</organism>
<feature type="binding site" evidence="7">
    <location>
        <position position="214"/>
    </location>
    <ligand>
        <name>Mg(2+)</name>
        <dbReference type="ChEBI" id="CHEBI:18420"/>
    </ligand>
</feature>
<proteinExistence type="predicted"/>
<dbReference type="PANTHER" id="PTHR22926">
    <property type="entry name" value="PHOSPHO-N-ACETYLMURAMOYL-PENTAPEPTIDE-TRANSFERASE"/>
    <property type="match status" value="1"/>
</dbReference>
<feature type="transmembrane region" description="Helical" evidence="8">
    <location>
        <begin position="313"/>
        <end position="333"/>
    </location>
</feature>
<comment type="subcellular location">
    <subcellularLocation>
        <location evidence="1">Cell membrane</location>
        <topology evidence="1">Multi-pass membrane protein</topology>
    </subcellularLocation>
</comment>
<dbReference type="PROSITE" id="PS01348">
    <property type="entry name" value="MRAY_2"/>
    <property type="match status" value="1"/>
</dbReference>
<evidence type="ECO:0000313" key="9">
    <source>
        <dbReference type="EMBL" id="ATX81982.1"/>
    </source>
</evidence>
<dbReference type="AlphaFoldDB" id="A0A2K8L4E9"/>
<keyword evidence="7" id="KW-0460">Magnesium</keyword>
<feature type="transmembrane region" description="Helical" evidence="8">
    <location>
        <begin position="471"/>
        <end position="494"/>
    </location>
</feature>
<feature type="transmembrane region" description="Helical" evidence="8">
    <location>
        <begin position="237"/>
        <end position="258"/>
    </location>
</feature>
<dbReference type="GO" id="GO:0046872">
    <property type="term" value="F:metal ion binding"/>
    <property type="evidence" value="ECO:0007669"/>
    <property type="project" value="UniProtKB-KW"/>
</dbReference>
<dbReference type="KEGG" id="mfn:Ga0123462_1118"/>
<dbReference type="PANTHER" id="PTHR22926:SF3">
    <property type="entry name" value="UNDECAPRENYL-PHOSPHATE ALPHA-N-ACETYLGLUCOSAMINYL 1-PHOSPHATE TRANSFERASE"/>
    <property type="match status" value="1"/>
</dbReference>
<feature type="transmembrane region" description="Helical" evidence="8">
    <location>
        <begin position="210"/>
        <end position="231"/>
    </location>
</feature>
<protein>
    <submittedName>
        <fullName evidence="9">UDP-GlcNAc:undecaprenyl-phosphate GlcNAc-1-phosphate transferase</fullName>
        <ecNumber evidence="9">2.7.8.33</ecNumber>
    </submittedName>
</protein>
<reference evidence="9 10" key="1">
    <citation type="submission" date="2016-12" db="EMBL/GenBank/DDBJ databases">
        <title>Isolation and genomic insights into novel planktonic Zetaproteobacteria from stratified waters of the Chesapeake Bay.</title>
        <authorList>
            <person name="McAllister S.M."/>
            <person name="Kato S."/>
            <person name="Chan C.S."/>
            <person name="Chiu B.K."/>
            <person name="Field E.K."/>
        </authorList>
    </citation>
    <scope>NUCLEOTIDE SEQUENCE [LARGE SCALE GENOMIC DNA]</scope>
    <source>
        <strain evidence="9 10">CP-8</strain>
    </source>
</reference>
<evidence type="ECO:0000313" key="10">
    <source>
        <dbReference type="Proteomes" id="UP000231637"/>
    </source>
</evidence>
<keyword evidence="7" id="KW-0479">Metal-binding</keyword>
<name>A0A2K8L4E9_9PROT</name>
<feature type="transmembrane region" description="Helical" evidence="8">
    <location>
        <begin position="279"/>
        <end position="307"/>
    </location>
</feature>
<dbReference type="OrthoDB" id="9803238at2"/>
<feature type="transmembrane region" description="Helical" evidence="8">
    <location>
        <begin position="542"/>
        <end position="559"/>
    </location>
</feature>
<gene>
    <name evidence="9" type="ORF">Ga0123462_1118</name>
</gene>
<evidence type="ECO:0000256" key="3">
    <source>
        <dbReference type="ARBA" id="ARBA00022679"/>
    </source>
</evidence>
<feature type="binding site" evidence="7">
    <location>
        <position position="154"/>
    </location>
    <ligand>
        <name>Mg(2+)</name>
        <dbReference type="ChEBI" id="CHEBI:18420"/>
    </ligand>
</feature>
<dbReference type="GO" id="GO:0005886">
    <property type="term" value="C:plasma membrane"/>
    <property type="evidence" value="ECO:0007669"/>
    <property type="project" value="UniProtKB-SubCell"/>
</dbReference>
<feature type="transmembrane region" description="Helical" evidence="8">
    <location>
        <begin position="131"/>
        <end position="149"/>
    </location>
</feature>
<evidence type="ECO:0000256" key="8">
    <source>
        <dbReference type="SAM" id="Phobius"/>
    </source>
</evidence>
<dbReference type="GO" id="GO:0009103">
    <property type="term" value="P:lipopolysaccharide biosynthetic process"/>
    <property type="evidence" value="ECO:0007669"/>
    <property type="project" value="TreeGrafter"/>
</dbReference>
<sequence>MSLEDLGLLFFTVLILSLLLTPLSAHFAAFVGAVDHPVERSVHKTVMPRMGGLGMALSLLVILPLLVDIDRILLGFLAGLLIATLTGVADDIWAISPKLKFAGQVIASVVFIELSGVQMDSFGDLFSFGDITFPGLWAFLITLVCLLGVTNSMNLSDGLDGLSGGITAISCFFLGAFALGINNGNAFLLLTAILAAVLGFLKFNTHPAKLFMGDTGSLMLGFALASVGVMLGSSGKMAPISVAIILGIPVVDTILVMSRRIVKRKSPFHPDKTHIHHRLLALGFSHATVVSMIYVGMISFGLLALVVKDLPEYWQLANGVALMAVFYGVLFLCEHHQISFKTIVKANKETEVLRHDLVVMLGKTTSFFPYVILAGLSVPLLFSTAIEAEMATVGFAVVVFVALAFPWKNEAKQLAVVCGLFYLSAYVILFAWGVSSYEQFDLTLYAVIFMVFISIWAALKIKFKQRKTKFLTSSFEILLIFTSWFIPFVVLPAIEVPEKFSVATKLACLGAVPLFIAIKLVVRRKSADGWPTDDRRKATKNWPMATGMIMILCIIILKSI</sequence>
<dbReference type="RefSeq" id="WP_100265380.1">
    <property type="nucleotide sequence ID" value="NZ_CP018800.1"/>
</dbReference>
<dbReference type="GO" id="GO:0071555">
    <property type="term" value="P:cell wall organization"/>
    <property type="evidence" value="ECO:0007669"/>
    <property type="project" value="TreeGrafter"/>
</dbReference>
<evidence type="ECO:0000256" key="5">
    <source>
        <dbReference type="ARBA" id="ARBA00022989"/>
    </source>
</evidence>
<keyword evidence="2" id="KW-1003">Cell membrane</keyword>